<dbReference type="Gene3D" id="3.40.1760.10">
    <property type="entry name" value="YfbM-like super family"/>
    <property type="match status" value="1"/>
</dbReference>
<evidence type="ECO:0000313" key="2">
    <source>
        <dbReference type="Proteomes" id="UP001622594"/>
    </source>
</evidence>
<dbReference type="SUPFAM" id="SSF111069">
    <property type="entry name" value="Hypothetical protein yfbM"/>
    <property type="match status" value="1"/>
</dbReference>
<reference evidence="1 2" key="1">
    <citation type="submission" date="2022-10" db="EMBL/GenBank/DDBJ databases">
        <title>The complete genomes of actinobacterial strains from the NBC collection.</title>
        <authorList>
            <person name="Joergensen T.S."/>
            <person name="Alvarez Arevalo M."/>
            <person name="Sterndorff E.B."/>
            <person name="Faurdal D."/>
            <person name="Vuksanovic O."/>
            <person name="Mourched A.-S."/>
            <person name="Charusanti P."/>
            <person name="Shaw S."/>
            <person name="Blin K."/>
            <person name="Weber T."/>
        </authorList>
    </citation>
    <scope>NUCLEOTIDE SEQUENCE [LARGE SCALE GENOMIC DNA]</scope>
    <source>
        <strain evidence="1 2">NBC_00123</strain>
    </source>
</reference>
<keyword evidence="2" id="KW-1185">Reference proteome</keyword>
<proteinExistence type="predicted"/>
<organism evidence="1 2">
    <name type="scientific">Streptomyces zaomyceticus</name>
    <dbReference type="NCBI Taxonomy" id="68286"/>
    <lineage>
        <taxon>Bacteria</taxon>
        <taxon>Bacillati</taxon>
        <taxon>Actinomycetota</taxon>
        <taxon>Actinomycetes</taxon>
        <taxon>Kitasatosporales</taxon>
        <taxon>Streptomycetaceae</taxon>
        <taxon>Streptomyces</taxon>
    </lineage>
</organism>
<gene>
    <name evidence="1" type="ORF">OG814_38955</name>
</gene>
<dbReference type="Proteomes" id="UP001622594">
    <property type="component" value="Chromosome"/>
</dbReference>
<dbReference type="InterPro" id="IPR015068">
    <property type="entry name" value="DUF1877"/>
</dbReference>
<dbReference type="RefSeq" id="WP_406336907.1">
    <property type="nucleotide sequence ID" value="NZ_CP108188.1"/>
</dbReference>
<evidence type="ECO:0000313" key="1">
    <source>
        <dbReference type="EMBL" id="WTR74832.1"/>
    </source>
</evidence>
<dbReference type="EMBL" id="CP108188">
    <property type="protein sequence ID" value="WTR74832.1"/>
    <property type="molecule type" value="Genomic_DNA"/>
</dbReference>
<name>A0ABZ1LJY1_9ACTN</name>
<sequence>MSMNGELLRVTPGELARALEDPEWAWDFAAHVQEQENEETTTPAEARHFTTHQTWHLMDFLLKRLAFPVDITYGEEPIPEADGWGYEPPRYLTNERVRLAAERLGQMTYDELIRGVDHAELAAAEVYPQIWDSPSSLEWAGDVFPALTEFFRSAASADHAIVIWLE</sequence>
<dbReference type="InterPro" id="IPR035944">
    <property type="entry name" value="YfbM-like_sf"/>
</dbReference>
<protein>
    <submittedName>
        <fullName evidence="1">YfbM family protein</fullName>
    </submittedName>
</protein>
<dbReference type="Pfam" id="PF08974">
    <property type="entry name" value="DUF1877"/>
    <property type="match status" value="1"/>
</dbReference>
<accession>A0ABZ1LJY1</accession>